<dbReference type="EMBL" id="JAUHHV010000011">
    <property type="protein sequence ID" value="KAK1406923.1"/>
    <property type="molecule type" value="Genomic_DNA"/>
</dbReference>
<protein>
    <submittedName>
        <fullName evidence="1">Uncharacterized protein</fullName>
    </submittedName>
</protein>
<dbReference type="AlphaFoldDB" id="A0AAD8NGB8"/>
<sequence length="70" mass="8361">MCILYLKILYHLFTLTGDYTPERRHHIFTSGDHHKSRTIRNPRSYNSMLYACIIINRSYSFHVSSSNRLI</sequence>
<comment type="caution">
    <text evidence="1">The sequence shown here is derived from an EMBL/GenBank/DDBJ whole genome shotgun (WGS) entry which is preliminary data.</text>
</comment>
<proteinExistence type="predicted"/>
<evidence type="ECO:0000313" key="1">
    <source>
        <dbReference type="EMBL" id="KAK1406923.1"/>
    </source>
</evidence>
<reference evidence="1" key="1">
    <citation type="journal article" date="2023" name="bioRxiv">
        <title>Improved chromosome-level genome assembly for marigold (Tagetes erecta).</title>
        <authorList>
            <person name="Jiang F."/>
            <person name="Yuan L."/>
            <person name="Wang S."/>
            <person name="Wang H."/>
            <person name="Xu D."/>
            <person name="Wang A."/>
            <person name="Fan W."/>
        </authorList>
    </citation>
    <scope>NUCLEOTIDE SEQUENCE</scope>
    <source>
        <strain evidence="1">WSJ</strain>
        <tissue evidence="1">Leaf</tissue>
    </source>
</reference>
<evidence type="ECO:0000313" key="2">
    <source>
        <dbReference type="Proteomes" id="UP001229421"/>
    </source>
</evidence>
<keyword evidence="2" id="KW-1185">Reference proteome</keyword>
<dbReference type="Proteomes" id="UP001229421">
    <property type="component" value="Unassembled WGS sequence"/>
</dbReference>
<name>A0AAD8NGB8_TARER</name>
<gene>
    <name evidence="1" type="ORF">QVD17_38532</name>
</gene>
<accession>A0AAD8NGB8</accession>
<organism evidence="1 2">
    <name type="scientific">Tagetes erecta</name>
    <name type="common">African marigold</name>
    <dbReference type="NCBI Taxonomy" id="13708"/>
    <lineage>
        <taxon>Eukaryota</taxon>
        <taxon>Viridiplantae</taxon>
        <taxon>Streptophyta</taxon>
        <taxon>Embryophyta</taxon>
        <taxon>Tracheophyta</taxon>
        <taxon>Spermatophyta</taxon>
        <taxon>Magnoliopsida</taxon>
        <taxon>eudicotyledons</taxon>
        <taxon>Gunneridae</taxon>
        <taxon>Pentapetalae</taxon>
        <taxon>asterids</taxon>
        <taxon>campanulids</taxon>
        <taxon>Asterales</taxon>
        <taxon>Asteraceae</taxon>
        <taxon>Asteroideae</taxon>
        <taxon>Heliantheae alliance</taxon>
        <taxon>Tageteae</taxon>
        <taxon>Tagetes</taxon>
    </lineage>
</organism>